<dbReference type="Proteomes" id="UP000176855">
    <property type="component" value="Unassembled WGS sequence"/>
</dbReference>
<proteinExistence type="predicted"/>
<accession>A0A1G2HQN9</accession>
<dbReference type="CDD" id="cd00093">
    <property type="entry name" value="HTH_XRE"/>
    <property type="match status" value="1"/>
</dbReference>
<dbReference type="EMBL" id="MHOO01000003">
    <property type="protein sequence ID" value="OGZ64709.1"/>
    <property type="molecule type" value="Genomic_DNA"/>
</dbReference>
<organism evidence="1 2">
    <name type="scientific">Candidatus Staskawiczbacteria bacterium RIFCSPHIGHO2_01_FULL_39_25</name>
    <dbReference type="NCBI Taxonomy" id="1802202"/>
    <lineage>
        <taxon>Bacteria</taxon>
        <taxon>Candidatus Staskawicziibacteriota</taxon>
    </lineage>
</organism>
<reference evidence="1 2" key="1">
    <citation type="journal article" date="2016" name="Nat. Commun.">
        <title>Thousands of microbial genomes shed light on interconnected biogeochemical processes in an aquifer system.</title>
        <authorList>
            <person name="Anantharaman K."/>
            <person name="Brown C.T."/>
            <person name="Hug L.A."/>
            <person name="Sharon I."/>
            <person name="Castelle C.J."/>
            <person name="Probst A.J."/>
            <person name="Thomas B.C."/>
            <person name="Singh A."/>
            <person name="Wilkins M.J."/>
            <person name="Karaoz U."/>
            <person name="Brodie E.L."/>
            <person name="Williams K.H."/>
            <person name="Hubbard S.S."/>
            <person name="Banfield J.F."/>
        </authorList>
    </citation>
    <scope>NUCLEOTIDE SEQUENCE [LARGE SCALE GENOMIC DNA]</scope>
</reference>
<sequence length="115" mass="12961">MNNEFGVKLKNLREKHFPGHSMRKVADLVAPQIQSGDYFFTQLNKMESGVLIPSANLLLKILDAYSADAEERKEVLIAYATAAALKKVDEVGQASKQNIHREVVESLHRKLKKKN</sequence>
<dbReference type="AlphaFoldDB" id="A0A1G2HQN9"/>
<evidence type="ECO:0000313" key="2">
    <source>
        <dbReference type="Proteomes" id="UP000176855"/>
    </source>
</evidence>
<name>A0A1G2HQN9_9BACT</name>
<dbReference type="STRING" id="1802202.A2730_01970"/>
<protein>
    <recommendedName>
        <fullName evidence="3">HTH cro/C1-type domain-containing protein</fullName>
    </recommendedName>
</protein>
<evidence type="ECO:0000313" key="1">
    <source>
        <dbReference type="EMBL" id="OGZ64709.1"/>
    </source>
</evidence>
<gene>
    <name evidence="1" type="ORF">A2730_01970</name>
</gene>
<comment type="caution">
    <text evidence="1">The sequence shown here is derived from an EMBL/GenBank/DDBJ whole genome shotgun (WGS) entry which is preliminary data.</text>
</comment>
<dbReference type="InterPro" id="IPR001387">
    <property type="entry name" value="Cro/C1-type_HTH"/>
</dbReference>
<evidence type="ECO:0008006" key="3">
    <source>
        <dbReference type="Google" id="ProtNLM"/>
    </source>
</evidence>